<dbReference type="GO" id="GO:0008237">
    <property type="term" value="F:metallopeptidase activity"/>
    <property type="evidence" value="ECO:0007669"/>
    <property type="project" value="InterPro"/>
</dbReference>
<dbReference type="PROSITE" id="PS00330">
    <property type="entry name" value="HEMOLYSIN_CALCIUM"/>
    <property type="match status" value="6"/>
</dbReference>
<dbReference type="Proteomes" id="UP000306113">
    <property type="component" value="Unassembled WGS sequence"/>
</dbReference>
<dbReference type="InterPro" id="IPR034033">
    <property type="entry name" value="Serralysin-like"/>
</dbReference>
<keyword evidence="5" id="KW-0677">Repeat</keyword>
<comment type="similarity">
    <text evidence="3">Belongs to the peptidase M10B family.</text>
</comment>
<keyword evidence="8" id="KW-1185">Reference proteome</keyword>
<dbReference type="GO" id="GO:0005615">
    <property type="term" value="C:extracellular space"/>
    <property type="evidence" value="ECO:0007669"/>
    <property type="project" value="InterPro"/>
</dbReference>
<dbReference type="SUPFAM" id="SSF51120">
    <property type="entry name" value="beta-Roll"/>
    <property type="match status" value="3"/>
</dbReference>
<dbReference type="GO" id="GO:0008270">
    <property type="term" value="F:zinc ion binding"/>
    <property type="evidence" value="ECO:0007669"/>
    <property type="project" value="InterPro"/>
</dbReference>
<protein>
    <recommendedName>
        <fullName evidence="6">Peptidase metallopeptidase domain-containing protein</fullName>
    </recommendedName>
</protein>
<dbReference type="CDD" id="cd04277">
    <property type="entry name" value="ZnMc_serralysin_like"/>
    <property type="match status" value="1"/>
</dbReference>
<evidence type="ECO:0000256" key="1">
    <source>
        <dbReference type="ARBA" id="ARBA00001913"/>
    </source>
</evidence>
<dbReference type="InterPro" id="IPR011049">
    <property type="entry name" value="Serralysin-like_metalloprot_C"/>
</dbReference>
<accession>A0A4S3MFI0</accession>
<dbReference type="PANTHER" id="PTHR38340:SF1">
    <property type="entry name" value="S-LAYER PROTEIN"/>
    <property type="match status" value="1"/>
</dbReference>
<dbReference type="Pfam" id="PF13583">
    <property type="entry name" value="Reprolysin_4"/>
    <property type="match status" value="1"/>
</dbReference>
<dbReference type="InterPro" id="IPR018511">
    <property type="entry name" value="Hemolysin-typ_Ca-bd_CS"/>
</dbReference>
<dbReference type="PANTHER" id="PTHR38340">
    <property type="entry name" value="S-LAYER PROTEIN"/>
    <property type="match status" value="1"/>
</dbReference>
<dbReference type="SMART" id="SM00235">
    <property type="entry name" value="ZnMc"/>
    <property type="match status" value="1"/>
</dbReference>
<dbReference type="OrthoDB" id="733404at2"/>
<evidence type="ECO:0000256" key="4">
    <source>
        <dbReference type="ARBA" id="ARBA00022525"/>
    </source>
</evidence>
<gene>
    <name evidence="7" type="ORF">E7681_03490</name>
</gene>
<dbReference type="InterPro" id="IPR050557">
    <property type="entry name" value="RTX_toxin/Mannuronan_C5-epim"/>
</dbReference>
<comment type="cofactor">
    <cofactor evidence="1">
        <name>Ca(2+)</name>
        <dbReference type="ChEBI" id="CHEBI:29108"/>
    </cofactor>
</comment>
<dbReference type="Gene3D" id="3.40.390.10">
    <property type="entry name" value="Collagenase (Catalytic Domain)"/>
    <property type="match status" value="1"/>
</dbReference>
<evidence type="ECO:0000256" key="3">
    <source>
        <dbReference type="ARBA" id="ARBA00009490"/>
    </source>
</evidence>
<dbReference type="GO" id="GO:0005509">
    <property type="term" value="F:calcium ion binding"/>
    <property type="evidence" value="ECO:0007669"/>
    <property type="project" value="InterPro"/>
</dbReference>
<keyword evidence="4" id="KW-0964">Secreted</keyword>
<dbReference type="InterPro" id="IPR013858">
    <property type="entry name" value="Peptidase_M10B_C"/>
</dbReference>
<name>A0A4S3MFI0_9RHOB</name>
<dbReference type="SUPFAM" id="SSF55486">
    <property type="entry name" value="Metalloproteases ('zincins'), catalytic domain"/>
    <property type="match status" value="1"/>
</dbReference>
<dbReference type="Gene3D" id="2.60.120.380">
    <property type="match status" value="1"/>
</dbReference>
<sequence length="770" mass="79226">MCTICAQLHPAQPDCALITETSDAPEGTSTPYSINVGDVFSGSLTNGSDAYDWVAVTLTAGTTYIASLSGAPSGSGTLPDPYFYLYDSSGNLIAYNDDGGTGYDSLLSFVASYSGTYYLVASSYGANDTGTYEMSIVEDVPPAPGTLDELAAFLTDGYWESTGRAGRAFDTSSSNVITVNLTGLTADGQQLARWALDAWAMVANLDFVEVTTGGDITFDDNDSGAYSTSTTVGSEIISSHVNISTSWIASYGTTIDSYSFQTFVHEIGHALGLGHQGAYNGAATYGVDETFSNDSWQISIMSYFSQTENTTTNATFAYLLTAMMSDIIAIQNLYGAPGSSSATAGATTWGANTNLTNYLGLLLNSVVNGTTSGVYSGEPVALTIYDQGGWDVLDVSPSMTNDFISLWHSTFSNIGGGIGNVGIARGTIIESARAGSGNDTIVGNYANNYLDGGAGNDSLTGDYGADTLVGGTGADFLDGGLGNDQLWGGTDNDTLLGDEGNDILGGASGNDSLLGEAGNDTLYASAGNDYANGGSGNDEIWGDSGMDTLIGGWGNDTLGGGADNDTVSGDDGADLLYGGLGNDLLYGGNDNDALWGSDGVDTLYGDAGNDTLGGGLHNDYCSGGSGDDLIFGGYGNDSLMGDAGSDTIWAGLDNDSIRGGADNDRLFGESGNDTLLGEWGNDTLTGGTGADVFQYTNGWGNDEITDFSFSDGDRLLLDDILWGGGMTTAQVISTYATVNSWGTVFNFGGQYLTVLGANDAGTLAGLIDIY</sequence>
<dbReference type="Pfam" id="PF00353">
    <property type="entry name" value="HemolysinCabind"/>
    <property type="match status" value="5"/>
</dbReference>
<evidence type="ECO:0000313" key="8">
    <source>
        <dbReference type="Proteomes" id="UP000306113"/>
    </source>
</evidence>
<evidence type="ECO:0000259" key="6">
    <source>
        <dbReference type="SMART" id="SM00235"/>
    </source>
</evidence>
<dbReference type="GO" id="GO:0006508">
    <property type="term" value="P:proteolysis"/>
    <property type="evidence" value="ECO:0007669"/>
    <property type="project" value="InterPro"/>
</dbReference>
<dbReference type="RefSeq" id="WP_136337862.1">
    <property type="nucleotide sequence ID" value="NZ_SSMD01000001.1"/>
</dbReference>
<feature type="domain" description="Peptidase metallopeptidase" evidence="6">
    <location>
        <begin position="165"/>
        <end position="306"/>
    </location>
</feature>
<proteinExistence type="inferred from homology"/>
<organism evidence="7 8">
    <name type="scientific">Thalassobius vesicularis</name>
    <dbReference type="NCBI Taxonomy" id="1294297"/>
    <lineage>
        <taxon>Bacteria</taxon>
        <taxon>Pseudomonadati</taxon>
        <taxon>Pseudomonadota</taxon>
        <taxon>Alphaproteobacteria</taxon>
        <taxon>Rhodobacterales</taxon>
        <taxon>Roseobacteraceae</taxon>
        <taxon>Thalassovita</taxon>
    </lineage>
</organism>
<evidence type="ECO:0000256" key="5">
    <source>
        <dbReference type="ARBA" id="ARBA00022737"/>
    </source>
</evidence>
<dbReference type="Pfam" id="PF08548">
    <property type="entry name" value="Peptidase_M10_C"/>
    <property type="match status" value="1"/>
</dbReference>
<evidence type="ECO:0000313" key="7">
    <source>
        <dbReference type="EMBL" id="THD76918.1"/>
    </source>
</evidence>
<dbReference type="InterPro" id="IPR024079">
    <property type="entry name" value="MetalloPept_cat_dom_sf"/>
</dbReference>
<dbReference type="Gene3D" id="2.150.10.10">
    <property type="entry name" value="Serralysin-like metalloprotease, C-terminal"/>
    <property type="match status" value="5"/>
</dbReference>
<dbReference type="AlphaFoldDB" id="A0A4S3MFI0"/>
<comment type="caution">
    <text evidence="7">The sequence shown here is derived from an EMBL/GenBank/DDBJ whole genome shotgun (WGS) entry which is preliminary data.</text>
</comment>
<evidence type="ECO:0000256" key="2">
    <source>
        <dbReference type="ARBA" id="ARBA00004613"/>
    </source>
</evidence>
<dbReference type="InterPro" id="IPR001343">
    <property type="entry name" value="Hemolysn_Ca-bd"/>
</dbReference>
<reference evidence="7 8" key="1">
    <citation type="submission" date="2019-04" db="EMBL/GenBank/DDBJ databases">
        <title>Draft genome sequence of Youngimonas vesicularis.</title>
        <authorList>
            <person name="Hameed A."/>
        </authorList>
    </citation>
    <scope>NUCLEOTIDE SEQUENCE [LARGE SCALE GENOMIC DNA]</scope>
    <source>
        <strain evidence="7 8">CC-AMW-E</strain>
    </source>
</reference>
<dbReference type="PRINTS" id="PR00313">
    <property type="entry name" value="CABNDNGRPT"/>
</dbReference>
<dbReference type="InterPro" id="IPR006026">
    <property type="entry name" value="Peptidase_Metallo"/>
</dbReference>
<dbReference type="EMBL" id="SSMD01000001">
    <property type="protein sequence ID" value="THD76918.1"/>
    <property type="molecule type" value="Genomic_DNA"/>
</dbReference>
<comment type="subcellular location">
    <subcellularLocation>
        <location evidence="2">Secreted</location>
    </subcellularLocation>
</comment>